<dbReference type="PANTHER" id="PTHR13812:SF19">
    <property type="entry name" value="KETIMINE REDUCTASE MU-CRYSTALLIN"/>
    <property type="match status" value="1"/>
</dbReference>
<dbReference type="PIRSF" id="PIRSF001439">
    <property type="entry name" value="CryM"/>
    <property type="match status" value="1"/>
</dbReference>
<evidence type="ECO:0000313" key="2">
    <source>
        <dbReference type="Proteomes" id="UP000198642"/>
    </source>
</evidence>
<sequence>MDSNILFLSQEDVKSCGGLNMENAINTMEQVFSIHDKGDYVLPNKTTLRWGDRDSESIFGRINSMPGYIGGDFNASGIKWISGAPQNPFKYDLPRAAGIIILNDPETLMPVAVMDGTLISSMRTGANSGVVARYLARKDSQKLGLIGAGVQNRTQLLALYSVLPELNEVKITDLDNSRAQAFANEMSKIVPIPIKVVDTAEEAVRASDVFVTATVTKEPIIKSDWVEEGSLYIHVGSHECEFDVIHKSNKVVVDDWSELKHRGVETISIMYEENEFEETSLYSELGEIVNNKRKGREDNQERIYFNSVGMGIEDIALASQIYKLAKQQNIGQLLSLWNKPEFV</sequence>
<keyword evidence="2" id="KW-1185">Reference proteome</keyword>
<dbReference type="GO" id="GO:0005737">
    <property type="term" value="C:cytoplasm"/>
    <property type="evidence" value="ECO:0007669"/>
    <property type="project" value="TreeGrafter"/>
</dbReference>
<dbReference type="AlphaFoldDB" id="A0A1I0ZIA5"/>
<name>A0A1I0ZIA5_9BACI</name>
<dbReference type="PANTHER" id="PTHR13812">
    <property type="entry name" value="KETIMINE REDUCTASE MU-CRYSTALLIN"/>
    <property type="match status" value="1"/>
</dbReference>
<dbReference type="EMBL" id="FOJW01000011">
    <property type="protein sequence ID" value="SFB23943.1"/>
    <property type="molecule type" value="Genomic_DNA"/>
</dbReference>
<dbReference type="STRING" id="237679.SAMN04488072_1112"/>
<proteinExistence type="predicted"/>
<dbReference type="SUPFAM" id="SSF51735">
    <property type="entry name" value="NAD(P)-binding Rossmann-fold domains"/>
    <property type="match status" value="1"/>
</dbReference>
<dbReference type="InterPro" id="IPR036291">
    <property type="entry name" value="NAD(P)-bd_dom_sf"/>
</dbReference>
<dbReference type="Gene3D" id="3.30.1780.10">
    <property type="entry name" value="ornithine cyclodeaminase, domain 1"/>
    <property type="match status" value="1"/>
</dbReference>
<accession>A0A1I0ZIA5</accession>
<gene>
    <name evidence="1" type="ORF">SAMN04488072_1112</name>
</gene>
<dbReference type="InterPro" id="IPR023401">
    <property type="entry name" value="ODC_N"/>
</dbReference>
<dbReference type="Proteomes" id="UP000198642">
    <property type="component" value="Unassembled WGS sequence"/>
</dbReference>
<dbReference type="InterPro" id="IPR003462">
    <property type="entry name" value="ODC_Mu_crystall"/>
</dbReference>
<dbReference type="RefSeq" id="WP_090239034.1">
    <property type="nucleotide sequence ID" value="NZ_FOJW01000011.1"/>
</dbReference>
<dbReference type="Gene3D" id="3.40.50.720">
    <property type="entry name" value="NAD(P)-binding Rossmann-like Domain"/>
    <property type="match status" value="1"/>
</dbReference>
<evidence type="ECO:0000313" key="1">
    <source>
        <dbReference type="EMBL" id="SFB23943.1"/>
    </source>
</evidence>
<organism evidence="1 2">
    <name type="scientific">Lentibacillus halodurans</name>
    <dbReference type="NCBI Taxonomy" id="237679"/>
    <lineage>
        <taxon>Bacteria</taxon>
        <taxon>Bacillati</taxon>
        <taxon>Bacillota</taxon>
        <taxon>Bacilli</taxon>
        <taxon>Bacillales</taxon>
        <taxon>Bacillaceae</taxon>
        <taxon>Lentibacillus</taxon>
    </lineage>
</organism>
<protein>
    <submittedName>
        <fullName evidence="1">Ornithine cyclodeaminase</fullName>
    </submittedName>
</protein>
<dbReference type="Pfam" id="PF02423">
    <property type="entry name" value="OCD_Mu_crystall"/>
    <property type="match status" value="1"/>
</dbReference>
<reference evidence="1 2" key="1">
    <citation type="submission" date="2016-10" db="EMBL/GenBank/DDBJ databases">
        <authorList>
            <person name="de Groot N.N."/>
        </authorList>
    </citation>
    <scope>NUCLEOTIDE SEQUENCE [LARGE SCALE GENOMIC DNA]</scope>
    <source>
        <strain evidence="1 2">CGMCC 1.3702</strain>
    </source>
</reference>
<dbReference type="OrthoDB" id="9792005at2"/>